<dbReference type="Pfam" id="PF07698">
    <property type="entry name" value="7TM-7TMR_HD"/>
    <property type="match status" value="1"/>
</dbReference>
<evidence type="ECO:0000313" key="5">
    <source>
        <dbReference type="Proteomes" id="UP000194003"/>
    </source>
</evidence>
<feature type="transmembrane region" description="Helical" evidence="2">
    <location>
        <begin position="499"/>
        <end position="524"/>
    </location>
</feature>
<evidence type="ECO:0000313" key="4">
    <source>
        <dbReference type="EMBL" id="OSM04832.1"/>
    </source>
</evidence>
<feature type="transmembrane region" description="Helical" evidence="2">
    <location>
        <begin position="469"/>
        <end position="487"/>
    </location>
</feature>
<keyword evidence="4" id="KW-0378">Hydrolase</keyword>
<dbReference type="STRING" id="1434232.MAIT1_02928"/>
<keyword evidence="2" id="KW-0472">Membrane</keyword>
<dbReference type="Proteomes" id="UP000194003">
    <property type="component" value="Unassembled WGS sequence"/>
</dbReference>
<dbReference type="InterPro" id="IPR003607">
    <property type="entry name" value="HD/PDEase_dom"/>
</dbReference>
<dbReference type="Pfam" id="PF07697">
    <property type="entry name" value="7TMR-HDED"/>
    <property type="match status" value="1"/>
</dbReference>
<keyword evidence="5" id="KW-1185">Reference proteome</keyword>
<dbReference type="GO" id="GO:0016787">
    <property type="term" value="F:hydrolase activity"/>
    <property type="evidence" value="ECO:0007669"/>
    <property type="project" value="UniProtKB-KW"/>
</dbReference>
<organism evidence="4 5">
    <name type="scientific">Magnetofaba australis IT-1</name>
    <dbReference type="NCBI Taxonomy" id="1434232"/>
    <lineage>
        <taxon>Bacteria</taxon>
        <taxon>Pseudomonadati</taxon>
        <taxon>Pseudomonadota</taxon>
        <taxon>Magnetococcia</taxon>
        <taxon>Magnetococcales</taxon>
        <taxon>Magnetococcaceae</taxon>
        <taxon>Magnetofaba</taxon>
    </lineage>
</organism>
<dbReference type="SMART" id="SM00471">
    <property type="entry name" value="HDc"/>
    <property type="match status" value="1"/>
</dbReference>
<evidence type="ECO:0000259" key="3">
    <source>
        <dbReference type="SMART" id="SM00471"/>
    </source>
</evidence>
<gene>
    <name evidence="4" type="ORF">MAIT1_02928</name>
</gene>
<dbReference type="InterPro" id="IPR011624">
    <property type="entry name" value="Metal-dep_PHydrolase_7TM_extra"/>
</dbReference>
<name>A0A1Y2K547_9PROT</name>
<feature type="domain" description="HD/PDEase" evidence="3">
    <location>
        <begin position="553"/>
        <end position="711"/>
    </location>
</feature>
<evidence type="ECO:0000256" key="2">
    <source>
        <dbReference type="SAM" id="Phobius"/>
    </source>
</evidence>
<reference evidence="4 5" key="1">
    <citation type="journal article" date="2016" name="BMC Genomics">
        <title>Combined genomic and structural analyses of a cultured magnetotactic bacterium reveals its niche adaptation to a dynamic environment.</title>
        <authorList>
            <person name="Araujo A.C."/>
            <person name="Morillo V."/>
            <person name="Cypriano J."/>
            <person name="Teixeira L.C."/>
            <person name="Leao P."/>
            <person name="Lyra S."/>
            <person name="Almeida L.G."/>
            <person name="Bazylinski D.A."/>
            <person name="Vasconcellos A.T."/>
            <person name="Abreu F."/>
            <person name="Lins U."/>
        </authorList>
    </citation>
    <scope>NUCLEOTIDE SEQUENCE [LARGE SCALE GENOMIC DNA]</scope>
    <source>
        <strain evidence="4 5">IT-1</strain>
    </source>
</reference>
<proteinExistence type="predicted"/>
<dbReference type="EMBL" id="LVJN01000018">
    <property type="protein sequence ID" value="OSM04832.1"/>
    <property type="molecule type" value="Genomic_DNA"/>
</dbReference>
<protein>
    <submittedName>
        <fullName evidence="4">Putative metal dependent phosphohydrolase</fullName>
    </submittedName>
</protein>
<feature type="transmembrane region" description="Helical" evidence="2">
    <location>
        <begin position="363"/>
        <end position="390"/>
    </location>
</feature>
<sequence length="793" mass="86234">MRAWIARSRKPDPLFFLLLVAVLTIIYSPLALRPNYQPEVGEVSARNIKADRELLLEDYIATAQRRQQAFHSVRPVFDWDPGMAEMLANRFQGALVALEKLARAADADESRESVRAKFNQGRDRPISLAAFNALMEMGGLMRELTPGETAKVPDQPPQSVGADAVLATALNPGFATLRQRLLNWLKPLARQKIVSGPETIKDVQRHESVAIPLDGGPEEKLVAGEGVIDLQAFREQLARSANEHFNDMPGALRKWILTEAQSLARPNLNANLAETKNRRKQAVEAVEPVYLSVRRGQMVLREGELVTEDAYRKVQALNAERWNVGLLLRIGGLALALAMFLWLGRSFLLRTSPKFPHDKKTVYLLGGLLAITALAGAVSHAVGQGVAGLFLWNERMINYMPPVALGAAMASLMVGARSGLPGGALVVGTALSFLTALASEGGLPLFLYFLIGSLVGGTCLRSSRHRFDVLRAGATIGFAQMAAIPAVEALAGHAPSLDWLLGMGMALVSGLLVGLLALALIPLFESLFRVATDSRLMELASGDHPLLKQLSLRTPGTYHHSVMMGNLAEAAAESIGANPLLARVMALYHDVGKMSKPQYFVENQSGENRHDHLAPSMSAKIIMGHVKDGVELARQYKLGDHIIEAITTHQGNTVLQFFYNKALNEASKRGDNVSPEDYRYPGPLPQSREAGILMIADSVEAAARTLKNPAPAQIAALVKRLIDSKIADGQLDDCHLTLRELAQVEDAFVRVLTLGFYHRRIAYPDQVKKVPSTAEESRNGANAGKPRPSSMAA</sequence>
<feature type="transmembrane region" description="Helical" evidence="2">
    <location>
        <begin position="396"/>
        <end position="415"/>
    </location>
</feature>
<dbReference type="Pfam" id="PF01966">
    <property type="entry name" value="HD"/>
    <property type="match status" value="1"/>
</dbReference>
<dbReference type="InterPro" id="IPR052722">
    <property type="entry name" value="PgpH_phosphodiesterase"/>
</dbReference>
<accession>A0A1Y2K547</accession>
<dbReference type="Gene3D" id="1.10.3210.10">
    <property type="entry name" value="Hypothetical protein af1432"/>
    <property type="match status" value="1"/>
</dbReference>
<dbReference type="PANTHER" id="PTHR36442">
    <property type="entry name" value="CYCLIC-DI-AMP PHOSPHODIESTERASE PGPH"/>
    <property type="match status" value="1"/>
</dbReference>
<keyword evidence="2" id="KW-1133">Transmembrane helix</keyword>
<dbReference type="AlphaFoldDB" id="A0A1Y2K547"/>
<dbReference type="InterPro" id="IPR011621">
    <property type="entry name" value="Metal-dep_PHydrolase_7TM_intra"/>
</dbReference>
<dbReference type="InterPro" id="IPR006674">
    <property type="entry name" value="HD_domain"/>
</dbReference>
<dbReference type="NCBIfam" id="TIGR00277">
    <property type="entry name" value="HDIG"/>
    <property type="match status" value="1"/>
</dbReference>
<dbReference type="InterPro" id="IPR006675">
    <property type="entry name" value="HDIG_dom"/>
</dbReference>
<dbReference type="CDD" id="cd00077">
    <property type="entry name" value="HDc"/>
    <property type="match status" value="1"/>
</dbReference>
<dbReference type="PANTHER" id="PTHR36442:SF1">
    <property type="entry name" value="CYCLIC-DI-AMP PHOSPHODIESTERASE PGPH"/>
    <property type="match status" value="1"/>
</dbReference>
<dbReference type="SUPFAM" id="SSF109604">
    <property type="entry name" value="HD-domain/PDEase-like"/>
    <property type="match status" value="1"/>
</dbReference>
<evidence type="ECO:0000256" key="1">
    <source>
        <dbReference type="SAM" id="MobiDB-lite"/>
    </source>
</evidence>
<feature type="region of interest" description="Disordered" evidence="1">
    <location>
        <begin position="769"/>
        <end position="793"/>
    </location>
</feature>
<comment type="caution">
    <text evidence="4">The sequence shown here is derived from an EMBL/GenBank/DDBJ whole genome shotgun (WGS) entry which is preliminary data.</text>
</comment>
<feature type="transmembrane region" description="Helical" evidence="2">
    <location>
        <begin position="322"/>
        <end position="343"/>
    </location>
</feature>
<keyword evidence="2" id="KW-0812">Transmembrane</keyword>